<accession>A0ACC1R1I7</accession>
<gene>
    <name evidence="1" type="ORF">NLG97_g2834</name>
</gene>
<sequence>MKTVAHYITSCSIQHGAPVRPGACPTLANVWRTLFEYMGQAIATLNTLLASGKVYYAIFYRILDLFDIDLDIIGSPWLAHLKGFFSLVDVYGGVKTIMSGIKAPSLAMHYGLLPVTDQIFALNNWNEEDILRIYCLNYFAPFPCPSQLALALHRITRLRVQAVSMEQLSFGHRANDRESLVSESRAVSIHIAEFSPRNWVENYDLPDEPLRSLLAQMFQTAVMLYGLLSLPPTLSKKFIQEQAPMDNRNKAEARQRLRAELLSHIGTVFSSVVRIEGCCWPLAILGVASYDATQKEQDCIIGYLNILCNVPGGNCGALAMLEALPKFWASGKTDWEQCFDQPCQCTYLDVFDPNYTAQLPLAAGDLCGDSEDCKALCVSGRFEFAENTNASTGEPEYGFACSEGIIPLPPVLYLVKMCGEVPATAQEFSDLGKEEHDAITWASVDSCKAAGQPFYCHTRNLKHFGCPIPVGQEDTLNSFDSACDDAKRPSMVRSEIRDNEDLFTCLGIDVPKAVDS</sequence>
<evidence type="ECO:0000313" key="1">
    <source>
        <dbReference type="EMBL" id="KAJ3496202.1"/>
    </source>
</evidence>
<evidence type="ECO:0000313" key="2">
    <source>
        <dbReference type="Proteomes" id="UP001148737"/>
    </source>
</evidence>
<name>A0ACC1R1I7_9HYPO</name>
<reference evidence="1" key="1">
    <citation type="submission" date="2022-07" db="EMBL/GenBank/DDBJ databases">
        <title>Genome Sequence of Lecanicillium saksenae.</title>
        <authorList>
            <person name="Buettner E."/>
        </authorList>
    </citation>
    <scope>NUCLEOTIDE SEQUENCE</scope>
    <source>
        <strain evidence="1">VT-O1</strain>
    </source>
</reference>
<proteinExistence type="predicted"/>
<organism evidence="1 2">
    <name type="scientific">Lecanicillium saksenae</name>
    <dbReference type="NCBI Taxonomy" id="468837"/>
    <lineage>
        <taxon>Eukaryota</taxon>
        <taxon>Fungi</taxon>
        <taxon>Dikarya</taxon>
        <taxon>Ascomycota</taxon>
        <taxon>Pezizomycotina</taxon>
        <taxon>Sordariomycetes</taxon>
        <taxon>Hypocreomycetidae</taxon>
        <taxon>Hypocreales</taxon>
        <taxon>Cordycipitaceae</taxon>
        <taxon>Lecanicillium</taxon>
    </lineage>
</organism>
<comment type="caution">
    <text evidence="1">The sequence shown here is derived from an EMBL/GenBank/DDBJ whole genome shotgun (WGS) entry which is preliminary data.</text>
</comment>
<dbReference type="Proteomes" id="UP001148737">
    <property type="component" value="Unassembled WGS sequence"/>
</dbReference>
<keyword evidence="2" id="KW-1185">Reference proteome</keyword>
<dbReference type="EMBL" id="JANAKD010000211">
    <property type="protein sequence ID" value="KAJ3496202.1"/>
    <property type="molecule type" value="Genomic_DNA"/>
</dbReference>
<protein>
    <submittedName>
        <fullName evidence="1">Uncharacterized protein</fullName>
    </submittedName>
</protein>